<keyword evidence="6" id="KW-1185">Reference proteome</keyword>
<proteinExistence type="predicted"/>
<keyword evidence="1" id="KW-0378">Hydrolase</keyword>
<dbReference type="AlphaFoldDB" id="A0A3P8I160"/>
<feature type="domain" description="RNA helicase C-terminal" evidence="4">
    <location>
        <begin position="103"/>
        <end position="161"/>
    </location>
</feature>
<evidence type="ECO:0000256" key="3">
    <source>
        <dbReference type="SAM" id="MobiDB-lite"/>
    </source>
</evidence>
<dbReference type="Proteomes" id="UP000272942">
    <property type="component" value="Unassembled WGS sequence"/>
</dbReference>
<keyword evidence="2" id="KW-0547">Nucleotide-binding</keyword>
<evidence type="ECO:0000256" key="2">
    <source>
        <dbReference type="ARBA" id="ARBA00022806"/>
    </source>
</evidence>
<feature type="region of interest" description="Disordered" evidence="3">
    <location>
        <begin position="171"/>
        <end position="202"/>
    </location>
</feature>
<dbReference type="OrthoDB" id="5600252at2759"/>
<keyword evidence="2" id="KW-0347">Helicase</keyword>
<dbReference type="EMBL" id="UZAN01050485">
    <property type="protein sequence ID" value="VDP88264.1"/>
    <property type="molecule type" value="Genomic_DNA"/>
</dbReference>
<name>A0A3P8I160_9TREM</name>
<protein>
    <recommendedName>
        <fullName evidence="4">RNA helicase C-terminal domain-containing protein</fullName>
    </recommendedName>
</protein>
<sequence>MFRAILSGALYPNVIRLGERDRNGVVRRPKYLGRPSEGVSEIHSKSVNAMVWPKEPLWMVYFSKTRMENSSRPTIADSTIATLRDLLLLGGPLSKCQEGDCALIVGDWIQIQAESKVATLLKELRGSLDQLLLRKFNRPSTTYWDPSSDEGRLLHMVRDLLVTQPAPRVHNKLFNADPHSSDLSTSGRAPQPLQSSEDSDYE</sequence>
<evidence type="ECO:0000313" key="5">
    <source>
        <dbReference type="EMBL" id="VDP88264.1"/>
    </source>
</evidence>
<evidence type="ECO:0000256" key="1">
    <source>
        <dbReference type="ARBA" id="ARBA00022801"/>
    </source>
</evidence>
<keyword evidence="2" id="KW-0067">ATP-binding</keyword>
<dbReference type="InterPro" id="IPR059023">
    <property type="entry name" value="RNA_hel_CTD"/>
</dbReference>
<accession>A0A3P8I160</accession>
<gene>
    <name evidence="5" type="ORF">ECPE_LOCUS11260</name>
</gene>
<organism evidence="5 6">
    <name type="scientific">Echinostoma caproni</name>
    <dbReference type="NCBI Taxonomy" id="27848"/>
    <lineage>
        <taxon>Eukaryota</taxon>
        <taxon>Metazoa</taxon>
        <taxon>Spiralia</taxon>
        <taxon>Lophotrochozoa</taxon>
        <taxon>Platyhelminthes</taxon>
        <taxon>Trematoda</taxon>
        <taxon>Digenea</taxon>
        <taxon>Plagiorchiida</taxon>
        <taxon>Echinostomata</taxon>
        <taxon>Echinostomatoidea</taxon>
        <taxon>Echinostomatidae</taxon>
        <taxon>Echinostoma</taxon>
    </lineage>
</organism>
<evidence type="ECO:0000259" key="4">
    <source>
        <dbReference type="Pfam" id="PF26026"/>
    </source>
</evidence>
<reference evidence="5 6" key="1">
    <citation type="submission" date="2018-11" db="EMBL/GenBank/DDBJ databases">
        <authorList>
            <consortium name="Pathogen Informatics"/>
        </authorList>
    </citation>
    <scope>NUCLEOTIDE SEQUENCE [LARGE SCALE GENOMIC DNA]</scope>
    <source>
        <strain evidence="5 6">Egypt</strain>
    </source>
</reference>
<feature type="compositionally biased region" description="Polar residues" evidence="3">
    <location>
        <begin position="181"/>
        <end position="196"/>
    </location>
</feature>
<dbReference type="Pfam" id="PF26026">
    <property type="entry name" value="RNA_hel_CTD"/>
    <property type="match status" value="1"/>
</dbReference>
<evidence type="ECO:0000313" key="6">
    <source>
        <dbReference type="Proteomes" id="UP000272942"/>
    </source>
</evidence>